<comment type="caution">
    <text evidence="9">The sequence shown here is derived from an EMBL/GenBank/DDBJ whole genome shotgun (WGS) entry which is preliminary data.</text>
</comment>
<feature type="domain" description="Gram-positive cocci surface proteins LPxTG" evidence="8">
    <location>
        <begin position="696"/>
        <end position="730"/>
    </location>
</feature>
<accession>A0A2Z6TNG1</accession>
<feature type="transmembrane region" description="Helical" evidence="7">
    <location>
        <begin position="705"/>
        <end position="723"/>
    </location>
</feature>
<dbReference type="Pfam" id="PF04650">
    <property type="entry name" value="YSIRK_signal"/>
    <property type="match status" value="1"/>
</dbReference>
<name>A0A2Z6TNG1_9LACO</name>
<dbReference type="PROSITE" id="PS50847">
    <property type="entry name" value="GRAM_POS_ANCHORING"/>
    <property type="match status" value="1"/>
</dbReference>
<evidence type="ECO:0000313" key="9">
    <source>
        <dbReference type="EMBL" id="GBG04277.1"/>
    </source>
</evidence>
<keyword evidence="4" id="KW-0677">Repeat</keyword>
<dbReference type="InterPro" id="IPR005877">
    <property type="entry name" value="YSIRK_signal_dom"/>
</dbReference>
<dbReference type="EMBL" id="BFBY01000001">
    <property type="protein sequence ID" value="GBG04277.1"/>
    <property type="molecule type" value="Genomic_DNA"/>
</dbReference>
<dbReference type="Pfam" id="PF06458">
    <property type="entry name" value="MucBP"/>
    <property type="match status" value="2"/>
</dbReference>
<evidence type="ECO:0000256" key="7">
    <source>
        <dbReference type="SAM" id="Phobius"/>
    </source>
</evidence>
<dbReference type="InterPro" id="IPR009459">
    <property type="entry name" value="MucBP_dom"/>
</dbReference>
<dbReference type="InterPro" id="IPR019931">
    <property type="entry name" value="LPXTG_anchor"/>
</dbReference>
<keyword evidence="2" id="KW-0964">Secreted</keyword>
<dbReference type="Pfam" id="PF17965">
    <property type="entry name" value="MucBP_2"/>
    <property type="match status" value="1"/>
</dbReference>
<dbReference type="OrthoDB" id="2330051at2"/>
<dbReference type="NCBIfam" id="TIGR01167">
    <property type="entry name" value="LPXTG_anchor"/>
    <property type="match status" value="1"/>
</dbReference>
<feature type="compositionally biased region" description="Basic and acidic residues" evidence="6">
    <location>
        <begin position="65"/>
        <end position="92"/>
    </location>
</feature>
<evidence type="ECO:0000256" key="1">
    <source>
        <dbReference type="ARBA" id="ARBA00022512"/>
    </source>
</evidence>
<keyword evidence="7" id="KW-0812">Transmembrane</keyword>
<proteinExistence type="predicted"/>
<evidence type="ECO:0000256" key="5">
    <source>
        <dbReference type="ARBA" id="ARBA00023088"/>
    </source>
</evidence>
<keyword evidence="1" id="KW-0134">Cell wall</keyword>
<dbReference type="AlphaFoldDB" id="A0A2Z6TNG1"/>
<sequence length="730" mass="80427">MLSKNNKVKKMEQAAQRNNHFSIRKLTVGAASVLLGTSLYFGAQTSQVHADTVKNDDQVTAVVDKANEDKVEDNKDNTSTKEVVSDQKDVVKDNTAAQENKNQDQPKADNQKSQDSQDSKKTETKLQDQTKTLVDTNKKETETTAQTNQNQTYHIKVTAWNDATDSLLTSIPSDRSWNYYFKDGVYEVDAKKKTILYNVSAAPTGYKLMNPDEVLQNFTLDKTILYPAGHDVDITLHYAPLSPVQVQYVDEDNNEVLSTTSFTATSSSSESLAHANGVISSAATSRFTVDAIDIPGYELVSEPEYVGYFDQTQTKGNKNPIIVQFKYKKVSKNDNPKKISSGANVDGQWFGPNWESLPGGFKLPFHFENGVAYYNADLDQKVQNLISGYEKQGYSYVGTVNYHKSNEVYNSGETGTFYNLIPNKPVTVHYVDEAGNKLHDPTVVESNVNNPDQTNNGIDYKNYWHAAGQWTVTPMDIDGYALTKTYGATTGKYTAYNYDVTFVYTKKESATVPPLEETKPEAAIDVIKYINDTTKETMAEVKVAGKVGTKVDYSTEATIAQYEKDGYKLVSSNFENGKEVYVKGGQTFEVHFTKAAEPVVPTTPTDPNPTPEPHPEPNPDTDVPDIPAPEVPSVDVPMPHPQTPEVPEEPDETPAPHATTPETPVSGDEGELPVVHASEVKDNEDVPMPHAAQETLPQTGEKTSVMAVIAGAFASVLGIFGLANRRKEDK</sequence>
<gene>
    <name evidence="9" type="ORF">LrDSM24759_01910</name>
</gene>
<keyword evidence="5" id="KW-0572">Peptidoglycan-anchor</keyword>
<protein>
    <recommendedName>
        <fullName evidence="8">Gram-positive cocci surface proteins LPxTG domain-containing protein</fullName>
    </recommendedName>
</protein>
<keyword evidence="7" id="KW-1133">Transmembrane helix</keyword>
<organism evidence="9 10">
    <name type="scientific">Lactobacillus rodentium</name>
    <dbReference type="NCBI Taxonomy" id="947835"/>
    <lineage>
        <taxon>Bacteria</taxon>
        <taxon>Bacillati</taxon>
        <taxon>Bacillota</taxon>
        <taxon>Bacilli</taxon>
        <taxon>Lactobacillales</taxon>
        <taxon>Lactobacillaceae</taxon>
        <taxon>Lactobacillus</taxon>
    </lineage>
</organism>
<dbReference type="Gene3D" id="3.10.20.320">
    <property type="entry name" value="Putative peptidoglycan bound protein (lpxtg motif)"/>
    <property type="match status" value="2"/>
</dbReference>
<evidence type="ECO:0000256" key="6">
    <source>
        <dbReference type="SAM" id="MobiDB-lite"/>
    </source>
</evidence>
<keyword evidence="7" id="KW-0472">Membrane</keyword>
<evidence type="ECO:0000256" key="4">
    <source>
        <dbReference type="ARBA" id="ARBA00022737"/>
    </source>
</evidence>
<feature type="compositionally biased region" description="Pro residues" evidence="6">
    <location>
        <begin position="604"/>
        <end position="618"/>
    </location>
</feature>
<keyword evidence="10" id="KW-1185">Reference proteome</keyword>
<feature type="compositionally biased region" description="Basic and acidic residues" evidence="6">
    <location>
        <begin position="101"/>
        <end position="128"/>
    </location>
</feature>
<feature type="region of interest" description="Disordered" evidence="6">
    <location>
        <begin position="594"/>
        <end position="687"/>
    </location>
</feature>
<dbReference type="InterPro" id="IPR041558">
    <property type="entry name" value="MucBP_2"/>
</dbReference>
<evidence type="ECO:0000256" key="3">
    <source>
        <dbReference type="ARBA" id="ARBA00022729"/>
    </source>
</evidence>
<evidence type="ECO:0000313" key="10">
    <source>
        <dbReference type="Proteomes" id="UP000257317"/>
    </source>
</evidence>
<dbReference type="RefSeq" id="WP_117117561.1">
    <property type="nucleotide sequence ID" value="NZ_BFBY01000001.1"/>
</dbReference>
<feature type="region of interest" description="Disordered" evidence="6">
    <location>
        <begin position="64"/>
        <end position="147"/>
    </location>
</feature>
<feature type="compositionally biased region" description="Low complexity" evidence="6">
    <location>
        <begin position="655"/>
        <end position="664"/>
    </location>
</feature>
<dbReference type="NCBIfam" id="TIGR01168">
    <property type="entry name" value="YSIRK_signal"/>
    <property type="match status" value="1"/>
</dbReference>
<reference evidence="10" key="1">
    <citation type="submission" date="2018-03" db="EMBL/GenBank/DDBJ databases">
        <title>New taxa in the Lactobacillus gasseri group.</title>
        <authorList>
            <person name="Tanizawa Y."/>
            <person name="Tohno M."/>
            <person name="Endo A."/>
            <person name="Arita M."/>
        </authorList>
    </citation>
    <scope>NUCLEOTIDE SEQUENCE [LARGE SCALE GENOMIC DNA]</scope>
    <source>
        <strain evidence="10">DSM 24759</strain>
    </source>
</reference>
<evidence type="ECO:0000259" key="8">
    <source>
        <dbReference type="PROSITE" id="PS50847"/>
    </source>
</evidence>
<evidence type="ECO:0000256" key="2">
    <source>
        <dbReference type="ARBA" id="ARBA00022525"/>
    </source>
</evidence>
<keyword evidence="3" id="KW-0732">Signal</keyword>
<dbReference type="Pfam" id="PF00746">
    <property type="entry name" value="Gram_pos_anchor"/>
    <property type="match status" value="1"/>
</dbReference>
<dbReference type="Proteomes" id="UP000257317">
    <property type="component" value="Unassembled WGS sequence"/>
</dbReference>
<dbReference type="Gene3D" id="3.10.20.470">
    <property type="match status" value="1"/>
</dbReference>